<dbReference type="InterPro" id="IPR007324">
    <property type="entry name" value="Sugar-bd_dom_put"/>
</dbReference>
<evidence type="ECO:0000256" key="1">
    <source>
        <dbReference type="ARBA" id="ARBA00010466"/>
    </source>
</evidence>
<keyword evidence="4" id="KW-0804">Transcription</keyword>
<accession>A5FZ34</accession>
<dbReference type="Pfam" id="PF04198">
    <property type="entry name" value="Sugar-bind"/>
    <property type="match status" value="1"/>
</dbReference>
<dbReference type="GO" id="GO:0030246">
    <property type="term" value="F:carbohydrate binding"/>
    <property type="evidence" value="ECO:0007669"/>
    <property type="project" value="InterPro"/>
</dbReference>
<dbReference type="eggNOG" id="COG2390">
    <property type="taxonomic scope" value="Bacteria"/>
</dbReference>
<keyword evidence="7" id="KW-1185">Reference proteome</keyword>
<dbReference type="PANTHER" id="PTHR34294">
    <property type="entry name" value="TRANSCRIPTIONAL REGULATOR-RELATED"/>
    <property type="match status" value="1"/>
</dbReference>
<dbReference type="InterPro" id="IPR051054">
    <property type="entry name" value="SorC_transcr_regulators"/>
</dbReference>
<evidence type="ECO:0000256" key="4">
    <source>
        <dbReference type="ARBA" id="ARBA00023163"/>
    </source>
</evidence>
<evidence type="ECO:0000313" key="7">
    <source>
        <dbReference type="Proteomes" id="UP000000245"/>
    </source>
</evidence>
<dbReference type="KEGG" id="acr:Acry_1661"/>
<feature type="domain" description="Sugar-binding" evidence="5">
    <location>
        <begin position="67"/>
        <end position="327"/>
    </location>
</feature>
<reference evidence="6 7" key="1">
    <citation type="submission" date="2007-05" db="EMBL/GenBank/DDBJ databases">
        <title>Complete sequence of chromosome of Acidiphilium cryptum JF-5.</title>
        <authorList>
            <consortium name="US DOE Joint Genome Institute"/>
            <person name="Copeland A."/>
            <person name="Lucas S."/>
            <person name="Lapidus A."/>
            <person name="Barry K."/>
            <person name="Detter J.C."/>
            <person name="Glavina del Rio T."/>
            <person name="Hammon N."/>
            <person name="Israni S."/>
            <person name="Dalin E."/>
            <person name="Tice H."/>
            <person name="Pitluck S."/>
            <person name="Sims D."/>
            <person name="Brettin T."/>
            <person name="Bruce D."/>
            <person name="Han C."/>
            <person name="Schmutz J."/>
            <person name="Larimer F."/>
            <person name="Land M."/>
            <person name="Hauser L."/>
            <person name="Kyrpides N."/>
            <person name="Kim E."/>
            <person name="Magnuson T."/>
            <person name="Richardson P."/>
        </authorList>
    </citation>
    <scope>NUCLEOTIDE SEQUENCE [LARGE SCALE GENOMIC DNA]</scope>
    <source>
        <strain evidence="6 7">JF-5</strain>
    </source>
</reference>
<dbReference type="InterPro" id="IPR036388">
    <property type="entry name" value="WH-like_DNA-bd_sf"/>
</dbReference>
<dbReference type="Gene3D" id="3.40.50.1360">
    <property type="match status" value="1"/>
</dbReference>
<evidence type="ECO:0000313" key="6">
    <source>
        <dbReference type="EMBL" id="ABQ30866.1"/>
    </source>
</evidence>
<evidence type="ECO:0000259" key="5">
    <source>
        <dbReference type="Pfam" id="PF04198"/>
    </source>
</evidence>
<keyword evidence="3" id="KW-0238">DNA-binding</keyword>
<evidence type="ECO:0000256" key="3">
    <source>
        <dbReference type="ARBA" id="ARBA00023125"/>
    </source>
</evidence>
<evidence type="ECO:0000256" key="2">
    <source>
        <dbReference type="ARBA" id="ARBA00023015"/>
    </source>
</evidence>
<sequence length="345" mass="36628">MVTDRGDRPSGDDTELVTRVAWLYYEASLTQAEISAQLRIPPARVQRLIAGAARSGLVRILIEGDLAGCLGLERTLIERHGLTYCRVVPALPDAPAAAGGAASSRVISSLGRAAAAFLHETFARGQHRVVGFGHGRTMAATVEHLPREPREGLKVVSIIGALAQRIDANPFDVIHALAEKTAAAAYLPPVPFYAQSRADRRVLLRQRGVAEAFAVAAEASLYVMGIGEIGRTASLCQTGMLLPEELEQARRDGAVAEALGSFFDAGGRRIRTELHDRLIGIDLAESGDREVVAVAGGMEKQAAIAAMLRGRLITGLITDERTASSLVADNDDDAARGASRRVAKA</sequence>
<gene>
    <name evidence="6" type="ordered locus">Acry_1661</name>
</gene>
<keyword evidence="2" id="KW-0805">Transcription regulation</keyword>
<dbReference type="AlphaFoldDB" id="A5FZ34"/>
<dbReference type="HOGENOM" id="CLU_054506_0_0_5"/>
<dbReference type="SUPFAM" id="SSF100950">
    <property type="entry name" value="NagB/RpiA/CoA transferase-like"/>
    <property type="match status" value="1"/>
</dbReference>
<dbReference type="PANTHER" id="PTHR34294:SF1">
    <property type="entry name" value="TRANSCRIPTIONAL REGULATOR LSRR"/>
    <property type="match status" value="1"/>
</dbReference>
<dbReference type="Proteomes" id="UP000000245">
    <property type="component" value="Chromosome"/>
</dbReference>
<dbReference type="InterPro" id="IPR037171">
    <property type="entry name" value="NagB/RpiA_transferase-like"/>
</dbReference>
<dbReference type="STRING" id="349163.Acry_1661"/>
<proteinExistence type="inferred from homology"/>
<organism evidence="6 7">
    <name type="scientific">Acidiphilium cryptum (strain JF-5)</name>
    <dbReference type="NCBI Taxonomy" id="349163"/>
    <lineage>
        <taxon>Bacteria</taxon>
        <taxon>Pseudomonadati</taxon>
        <taxon>Pseudomonadota</taxon>
        <taxon>Alphaproteobacteria</taxon>
        <taxon>Acetobacterales</taxon>
        <taxon>Acidocellaceae</taxon>
        <taxon>Acidiphilium</taxon>
    </lineage>
</organism>
<dbReference type="RefSeq" id="WP_011942404.1">
    <property type="nucleotide sequence ID" value="NC_009484.1"/>
</dbReference>
<protein>
    <submittedName>
        <fullName evidence="6">Transcriptional regulator</fullName>
    </submittedName>
</protein>
<comment type="similarity">
    <text evidence="1">Belongs to the SorC transcriptional regulatory family.</text>
</comment>
<name>A5FZ34_ACICJ</name>
<dbReference type="GO" id="GO:0003677">
    <property type="term" value="F:DNA binding"/>
    <property type="evidence" value="ECO:0007669"/>
    <property type="project" value="UniProtKB-KW"/>
</dbReference>
<dbReference type="EMBL" id="CP000697">
    <property type="protein sequence ID" value="ABQ30866.1"/>
    <property type="molecule type" value="Genomic_DNA"/>
</dbReference>
<dbReference type="Gene3D" id="1.10.10.10">
    <property type="entry name" value="Winged helix-like DNA-binding domain superfamily/Winged helix DNA-binding domain"/>
    <property type="match status" value="1"/>
</dbReference>